<evidence type="ECO:0000256" key="3">
    <source>
        <dbReference type="ARBA" id="ARBA00023242"/>
    </source>
</evidence>
<gene>
    <name evidence="7" type="ORF">CTEN210_08386</name>
</gene>
<dbReference type="Proteomes" id="UP001054902">
    <property type="component" value="Unassembled WGS sequence"/>
</dbReference>
<dbReference type="GO" id="GO:0034511">
    <property type="term" value="F:U3 snoRNA binding"/>
    <property type="evidence" value="ECO:0007669"/>
    <property type="project" value="InterPro"/>
</dbReference>
<dbReference type="InterPro" id="IPR053939">
    <property type="entry name" value="UTP25_C"/>
</dbReference>
<dbReference type="PANTHER" id="PTHR12933:SF0">
    <property type="entry name" value="U3 SMALL NUCLEOLAR RNA-ASSOCIATED PROTEIN 25 HOMOLOG"/>
    <property type="match status" value="1"/>
</dbReference>
<feature type="domain" description="UTP25 NTP hydrolase-like" evidence="6">
    <location>
        <begin position="271"/>
        <end position="563"/>
    </location>
</feature>
<evidence type="ECO:0000313" key="8">
    <source>
        <dbReference type="Proteomes" id="UP001054902"/>
    </source>
</evidence>
<reference evidence="7 8" key="1">
    <citation type="journal article" date="2021" name="Sci. Rep.">
        <title>The genome of the diatom Chaetoceros tenuissimus carries an ancient integrated fragment of an extant virus.</title>
        <authorList>
            <person name="Hongo Y."/>
            <person name="Kimura K."/>
            <person name="Takaki Y."/>
            <person name="Yoshida Y."/>
            <person name="Baba S."/>
            <person name="Kobayashi G."/>
            <person name="Nagasaki K."/>
            <person name="Hano T."/>
            <person name="Tomaru Y."/>
        </authorList>
    </citation>
    <scope>NUCLEOTIDE SEQUENCE [LARGE SCALE GENOMIC DNA]</scope>
    <source>
        <strain evidence="7 8">NIES-3715</strain>
    </source>
</reference>
<feature type="compositionally biased region" description="Basic and acidic residues" evidence="4">
    <location>
        <begin position="111"/>
        <end position="123"/>
    </location>
</feature>
<comment type="subcellular location">
    <subcellularLocation>
        <location evidence="1">Nucleus</location>
        <location evidence="1">Nucleolus</location>
    </subcellularLocation>
</comment>
<comment type="caution">
    <text evidence="7">The sequence shown here is derived from an EMBL/GenBank/DDBJ whole genome shotgun (WGS) entry which is preliminary data.</text>
</comment>
<dbReference type="InterPro" id="IPR010678">
    <property type="entry name" value="UTP25"/>
</dbReference>
<sequence>MAKRSLTKKKGPKGKKARRAAKLERQWGEHADEEELKKASNRGNKSRLVGGPSRIKSSLKKSTIELRDVPSDSETEDNVHIGVHSDDSDVESDSELGLNTLLKKISRGAKSKSDRMEHNSHLDSDEEFSEDESGEDSGEDSDDDEHEVIEFDVANLKKKGVNPYLNHFSRDPLPAGSADTVEKTSMKKIKTENLHETVVIQASPHLKKQYECANDSMAMESLGHVRKNILKQWTNINNRAYRTNVDASSKPRSQKAFSEFQAAIYPFLSSYCDTQITCLNRENRNDIENMLVLHALNHVLTANNDITSHNNVIRELEKKEEVVDTAEYRDQGYTRPKVLILLPTRSTAYDFVKAMINMLGQNCQVDNEEKFEEEFGSDTLDDDAMDEDEKKRKAIQKMKGKEWNELFADGVNSDDDFKIGIMMSNLKTKGKKTKEENTGVSVKYFSDFYHSDIIIASPLGLKMATNDENEEDGDIDFLSSIEVLITHQADVLLMQNWDHMATILSRLNQQPKKNSGIDFGRVRNYLLEGQASKWRQSIMVSRFADPQLIASFNRHATSVAGKIKVRRKVSSDEASICSVLTKVRQVFQRVPCDSFATQGESRLKYFENIVLPQLLRTKQKHTLIYIPSYFDFISIRNLMLKHEIAQMHFVSVTEYARQSEMNRGRARFFQGRKRIMLYTGRAHFFNRYHIRGAKHLILFGLPENAEFYPELLNMLSDEKPKGAEEDLENLDSSPMSCLNLFTKYDVQSLERIVGTRHSDRMVKGDKKTFLFNS</sequence>
<dbReference type="InterPro" id="IPR053940">
    <property type="entry name" value="UTP25_NTPase-like"/>
</dbReference>
<keyword evidence="8" id="KW-1185">Reference proteome</keyword>
<accession>A0AAD3CVT0</accession>
<dbReference type="Pfam" id="PF22916">
    <property type="entry name" value="UTP25_NTPase-like"/>
    <property type="match status" value="1"/>
</dbReference>
<organism evidence="7 8">
    <name type="scientific">Chaetoceros tenuissimus</name>
    <dbReference type="NCBI Taxonomy" id="426638"/>
    <lineage>
        <taxon>Eukaryota</taxon>
        <taxon>Sar</taxon>
        <taxon>Stramenopiles</taxon>
        <taxon>Ochrophyta</taxon>
        <taxon>Bacillariophyta</taxon>
        <taxon>Coscinodiscophyceae</taxon>
        <taxon>Chaetocerotophycidae</taxon>
        <taxon>Chaetocerotales</taxon>
        <taxon>Chaetocerotaceae</taxon>
        <taxon>Chaetoceros</taxon>
    </lineage>
</organism>
<feature type="region of interest" description="Disordered" evidence="4">
    <location>
        <begin position="1"/>
        <end position="146"/>
    </location>
</feature>
<dbReference type="GO" id="GO:0032040">
    <property type="term" value="C:small-subunit processome"/>
    <property type="evidence" value="ECO:0007669"/>
    <property type="project" value="TreeGrafter"/>
</dbReference>
<evidence type="ECO:0008006" key="9">
    <source>
        <dbReference type="Google" id="ProtNLM"/>
    </source>
</evidence>
<dbReference type="Pfam" id="PF06862">
    <property type="entry name" value="Utp25_C"/>
    <property type="match status" value="1"/>
</dbReference>
<evidence type="ECO:0000259" key="6">
    <source>
        <dbReference type="Pfam" id="PF22916"/>
    </source>
</evidence>
<dbReference type="GO" id="GO:0000462">
    <property type="term" value="P:maturation of SSU-rRNA from tricistronic rRNA transcript (SSU-rRNA, 5.8S rRNA, LSU-rRNA)"/>
    <property type="evidence" value="ECO:0007669"/>
    <property type="project" value="TreeGrafter"/>
</dbReference>
<evidence type="ECO:0000313" key="7">
    <source>
        <dbReference type="EMBL" id="GFH51910.1"/>
    </source>
</evidence>
<dbReference type="EMBL" id="BLLK01000045">
    <property type="protein sequence ID" value="GFH51910.1"/>
    <property type="molecule type" value="Genomic_DNA"/>
</dbReference>
<feature type="compositionally biased region" description="Basic and acidic residues" evidence="4">
    <location>
        <begin position="77"/>
        <end position="87"/>
    </location>
</feature>
<feature type="compositionally biased region" description="Basic residues" evidence="4">
    <location>
        <begin position="1"/>
        <end position="20"/>
    </location>
</feature>
<dbReference type="AlphaFoldDB" id="A0AAD3CVT0"/>
<proteinExistence type="inferred from homology"/>
<protein>
    <recommendedName>
        <fullName evidence="9">U3 small nucleolar RNA-associated protein 25</fullName>
    </recommendedName>
</protein>
<dbReference type="GO" id="GO:0019843">
    <property type="term" value="F:rRNA binding"/>
    <property type="evidence" value="ECO:0007669"/>
    <property type="project" value="TreeGrafter"/>
</dbReference>
<evidence type="ECO:0000256" key="4">
    <source>
        <dbReference type="SAM" id="MobiDB-lite"/>
    </source>
</evidence>
<feature type="compositionally biased region" description="Basic and acidic residues" evidence="4">
    <location>
        <begin position="21"/>
        <end position="38"/>
    </location>
</feature>
<evidence type="ECO:0000259" key="5">
    <source>
        <dbReference type="Pfam" id="PF06862"/>
    </source>
</evidence>
<evidence type="ECO:0000256" key="2">
    <source>
        <dbReference type="ARBA" id="ARBA00009223"/>
    </source>
</evidence>
<feature type="compositionally biased region" description="Acidic residues" evidence="4">
    <location>
        <begin position="124"/>
        <end position="146"/>
    </location>
</feature>
<keyword evidence="3" id="KW-0539">Nucleus</keyword>
<comment type="similarity">
    <text evidence="2">Belongs to the UTP25 family.</text>
</comment>
<evidence type="ECO:0000256" key="1">
    <source>
        <dbReference type="ARBA" id="ARBA00004604"/>
    </source>
</evidence>
<feature type="domain" description="UTP25 C-terminal" evidence="5">
    <location>
        <begin position="576"/>
        <end position="771"/>
    </location>
</feature>
<name>A0AAD3CVT0_9STRA</name>
<dbReference type="PANTHER" id="PTHR12933">
    <property type="entry name" value="ORF PROTEIN-RELATED"/>
    <property type="match status" value="1"/>
</dbReference>